<protein>
    <submittedName>
        <fullName evidence="3">Uncharacterized protein</fullName>
    </submittedName>
</protein>
<dbReference type="CDD" id="cd12087">
    <property type="entry name" value="TM_EGFR-like"/>
    <property type="match status" value="1"/>
</dbReference>
<dbReference type="Proteomes" id="UP000308652">
    <property type="component" value="Unassembled WGS sequence"/>
</dbReference>
<keyword evidence="2" id="KW-0812">Transmembrane</keyword>
<dbReference type="EMBL" id="ML213624">
    <property type="protein sequence ID" value="TFK35112.1"/>
    <property type="molecule type" value="Genomic_DNA"/>
</dbReference>
<evidence type="ECO:0000313" key="3">
    <source>
        <dbReference type="EMBL" id="TFK35112.1"/>
    </source>
</evidence>
<dbReference type="AlphaFoldDB" id="A0A5C3LQV0"/>
<evidence type="ECO:0000313" key="4">
    <source>
        <dbReference type="Proteomes" id="UP000308652"/>
    </source>
</evidence>
<feature type="region of interest" description="Disordered" evidence="1">
    <location>
        <begin position="292"/>
        <end position="315"/>
    </location>
</feature>
<evidence type="ECO:0000256" key="1">
    <source>
        <dbReference type="SAM" id="MobiDB-lite"/>
    </source>
</evidence>
<keyword evidence="2" id="KW-1133">Transmembrane helix</keyword>
<feature type="region of interest" description="Disordered" evidence="1">
    <location>
        <begin position="133"/>
        <end position="153"/>
    </location>
</feature>
<evidence type="ECO:0000256" key="2">
    <source>
        <dbReference type="SAM" id="Phobius"/>
    </source>
</evidence>
<proteinExistence type="predicted"/>
<keyword evidence="4" id="KW-1185">Reference proteome</keyword>
<gene>
    <name evidence="3" type="ORF">BDQ12DRAFT_324268</name>
</gene>
<reference evidence="3 4" key="1">
    <citation type="journal article" date="2019" name="Nat. Ecol. Evol.">
        <title>Megaphylogeny resolves global patterns of mushroom evolution.</title>
        <authorList>
            <person name="Varga T."/>
            <person name="Krizsan K."/>
            <person name="Foldi C."/>
            <person name="Dima B."/>
            <person name="Sanchez-Garcia M."/>
            <person name="Sanchez-Ramirez S."/>
            <person name="Szollosi G.J."/>
            <person name="Szarkandi J.G."/>
            <person name="Papp V."/>
            <person name="Albert L."/>
            <person name="Andreopoulos W."/>
            <person name="Angelini C."/>
            <person name="Antonin V."/>
            <person name="Barry K.W."/>
            <person name="Bougher N.L."/>
            <person name="Buchanan P."/>
            <person name="Buyck B."/>
            <person name="Bense V."/>
            <person name="Catcheside P."/>
            <person name="Chovatia M."/>
            <person name="Cooper J."/>
            <person name="Damon W."/>
            <person name="Desjardin D."/>
            <person name="Finy P."/>
            <person name="Geml J."/>
            <person name="Haridas S."/>
            <person name="Hughes K."/>
            <person name="Justo A."/>
            <person name="Karasinski D."/>
            <person name="Kautmanova I."/>
            <person name="Kiss B."/>
            <person name="Kocsube S."/>
            <person name="Kotiranta H."/>
            <person name="LaButti K.M."/>
            <person name="Lechner B.E."/>
            <person name="Liimatainen K."/>
            <person name="Lipzen A."/>
            <person name="Lukacs Z."/>
            <person name="Mihaltcheva S."/>
            <person name="Morgado L.N."/>
            <person name="Niskanen T."/>
            <person name="Noordeloos M.E."/>
            <person name="Ohm R.A."/>
            <person name="Ortiz-Santana B."/>
            <person name="Ovrebo C."/>
            <person name="Racz N."/>
            <person name="Riley R."/>
            <person name="Savchenko A."/>
            <person name="Shiryaev A."/>
            <person name="Soop K."/>
            <person name="Spirin V."/>
            <person name="Szebenyi C."/>
            <person name="Tomsovsky M."/>
            <person name="Tulloss R.E."/>
            <person name="Uehling J."/>
            <person name="Grigoriev I.V."/>
            <person name="Vagvolgyi C."/>
            <person name="Papp T."/>
            <person name="Martin F.M."/>
            <person name="Miettinen O."/>
            <person name="Hibbett D.S."/>
            <person name="Nagy L.G."/>
        </authorList>
    </citation>
    <scope>NUCLEOTIDE SEQUENCE [LARGE SCALE GENOMIC DNA]</scope>
    <source>
        <strain evidence="3 4">CBS 166.37</strain>
    </source>
</reference>
<feature type="transmembrane region" description="Helical" evidence="2">
    <location>
        <begin position="161"/>
        <end position="180"/>
    </location>
</feature>
<keyword evidence="2" id="KW-0472">Membrane</keyword>
<name>A0A5C3LQV0_9AGAR</name>
<accession>A0A5C3LQV0</accession>
<sequence length="315" mass="34111">MEVSLYNVDLNSATLMFPNDNLAPGSYTAEYTVPNGLPGQYTIRILRVKTLEDVGECGPPLCYNASRIPGVSARFAISAAVTSPSSVPVSVSAFVFLFLYCQDAFSDDCSQIHGKLSVPLFLPSELPSLSTRAASPASCNTSPTQSNIVETSKNAGKPTGAIVGGAASGLAVIALIFALISRRRKHLAALSKTHSDPMKEVFLFIIARERGQSRKENMTAPMLSSNNREMSNTERLWQEREQIDREIIALQGGSTIATPSDHAPPPSQALNVDIQAQLEALKEHIRRLEAREIGPGWSNNEPPEYVSPLSESIRE</sequence>
<organism evidence="3 4">
    <name type="scientific">Crucibulum laeve</name>
    <dbReference type="NCBI Taxonomy" id="68775"/>
    <lineage>
        <taxon>Eukaryota</taxon>
        <taxon>Fungi</taxon>
        <taxon>Dikarya</taxon>
        <taxon>Basidiomycota</taxon>
        <taxon>Agaricomycotina</taxon>
        <taxon>Agaricomycetes</taxon>
        <taxon>Agaricomycetidae</taxon>
        <taxon>Agaricales</taxon>
        <taxon>Agaricineae</taxon>
        <taxon>Nidulariaceae</taxon>
        <taxon>Crucibulum</taxon>
    </lineage>
</organism>